<dbReference type="Pfam" id="PF00072">
    <property type="entry name" value="Response_reg"/>
    <property type="match status" value="1"/>
</dbReference>
<dbReference type="SMART" id="SM00862">
    <property type="entry name" value="Trans_reg_C"/>
    <property type="match status" value="1"/>
</dbReference>
<dbReference type="PROSITE" id="PS50110">
    <property type="entry name" value="RESPONSE_REGULATORY"/>
    <property type="match status" value="1"/>
</dbReference>
<dbReference type="PROSITE" id="PS51755">
    <property type="entry name" value="OMPR_PHOB"/>
    <property type="match status" value="1"/>
</dbReference>
<evidence type="ECO:0000256" key="2">
    <source>
        <dbReference type="ARBA" id="ARBA00023012"/>
    </source>
</evidence>
<dbReference type="GO" id="GO:0000156">
    <property type="term" value="F:phosphorelay response regulator activity"/>
    <property type="evidence" value="ECO:0007669"/>
    <property type="project" value="TreeGrafter"/>
</dbReference>
<organism evidence="10 11">
    <name type="scientific">Limnohabitans curvus</name>
    <dbReference type="NCBI Taxonomy" id="323423"/>
    <lineage>
        <taxon>Bacteria</taxon>
        <taxon>Pseudomonadati</taxon>
        <taxon>Pseudomonadota</taxon>
        <taxon>Betaproteobacteria</taxon>
        <taxon>Burkholderiales</taxon>
        <taxon>Comamonadaceae</taxon>
        <taxon>Limnohabitans</taxon>
    </lineage>
</organism>
<sequence length="226" mass="25286">MKVLLIEDEAKIAEFVIKGLSAAGYEVTHMDDGERGLAAVLAGAHDLVILDVMLPKLNGFDVLHQVREAGHATPVIILSAKVDLPDRLMGFEMGADDYLPKPFFVEELVARIKAVMQRKMPEQVQQISVSHLTLDVVSHKVQWFGVTAVLSQREFSLLAFLMRSPGHIFSRQQILKHVWEINFDPETNVVDVCVRRIKRKLERGSGGHTSPIESVRGVGYRLRVEA</sequence>
<keyword evidence="2" id="KW-0902">Two-component regulatory system</keyword>
<keyword evidence="11" id="KW-1185">Reference proteome</keyword>
<gene>
    <name evidence="10" type="ORF">B9Z44_11155</name>
</gene>
<dbReference type="Proteomes" id="UP000251341">
    <property type="component" value="Unassembled WGS sequence"/>
</dbReference>
<dbReference type="InterPro" id="IPR011006">
    <property type="entry name" value="CheY-like_superfamily"/>
</dbReference>
<dbReference type="GO" id="GO:0000976">
    <property type="term" value="F:transcription cis-regulatory region binding"/>
    <property type="evidence" value="ECO:0007669"/>
    <property type="project" value="TreeGrafter"/>
</dbReference>
<dbReference type="Pfam" id="PF00486">
    <property type="entry name" value="Trans_reg_C"/>
    <property type="match status" value="1"/>
</dbReference>
<keyword evidence="1 6" id="KW-0597">Phosphoprotein</keyword>
<dbReference type="Gene3D" id="3.40.50.2300">
    <property type="match status" value="1"/>
</dbReference>
<comment type="caution">
    <text evidence="10">The sequence shown here is derived from an EMBL/GenBank/DDBJ whole genome shotgun (WGS) entry which is preliminary data.</text>
</comment>
<evidence type="ECO:0000256" key="3">
    <source>
        <dbReference type="ARBA" id="ARBA00023015"/>
    </source>
</evidence>
<dbReference type="Gene3D" id="6.10.250.690">
    <property type="match status" value="1"/>
</dbReference>
<evidence type="ECO:0000313" key="11">
    <source>
        <dbReference type="Proteomes" id="UP000251341"/>
    </source>
</evidence>
<dbReference type="Gene3D" id="1.10.10.10">
    <property type="entry name" value="Winged helix-like DNA-binding domain superfamily/Winged helix DNA-binding domain"/>
    <property type="match status" value="1"/>
</dbReference>
<reference evidence="10 11" key="1">
    <citation type="submission" date="2017-04" db="EMBL/GenBank/DDBJ databases">
        <title>Unexpected and diverse lifestyles within the genus Limnohabitans.</title>
        <authorList>
            <person name="Kasalicky V."/>
            <person name="Mehrshad M."/>
            <person name="Andrei S.-A."/>
            <person name="Salcher M."/>
            <person name="Kratochvilova H."/>
            <person name="Simek K."/>
            <person name="Ghai R."/>
        </authorList>
    </citation>
    <scope>NUCLEOTIDE SEQUENCE [LARGE SCALE GENOMIC DNA]</scope>
    <source>
        <strain evidence="10 11">MWH-C5</strain>
    </source>
</reference>
<dbReference type="PANTHER" id="PTHR48111">
    <property type="entry name" value="REGULATOR OF RPOS"/>
    <property type="match status" value="1"/>
</dbReference>
<evidence type="ECO:0000259" key="8">
    <source>
        <dbReference type="PROSITE" id="PS50110"/>
    </source>
</evidence>
<feature type="modified residue" description="4-aspartylphosphate" evidence="6">
    <location>
        <position position="51"/>
    </location>
</feature>
<evidence type="ECO:0000256" key="5">
    <source>
        <dbReference type="ARBA" id="ARBA00023163"/>
    </source>
</evidence>
<keyword evidence="5" id="KW-0804">Transcription</keyword>
<evidence type="ECO:0000256" key="1">
    <source>
        <dbReference type="ARBA" id="ARBA00022553"/>
    </source>
</evidence>
<proteinExistence type="predicted"/>
<dbReference type="InterPro" id="IPR001867">
    <property type="entry name" value="OmpR/PhoB-type_DNA-bd"/>
</dbReference>
<evidence type="ECO:0000256" key="6">
    <source>
        <dbReference type="PROSITE-ProRule" id="PRU00169"/>
    </source>
</evidence>
<keyword evidence="3" id="KW-0805">Transcription regulation</keyword>
<dbReference type="InterPro" id="IPR001789">
    <property type="entry name" value="Sig_transdc_resp-reg_receiver"/>
</dbReference>
<dbReference type="InterPro" id="IPR039420">
    <property type="entry name" value="WalR-like"/>
</dbReference>
<dbReference type="SMART" id="SM00448">
    <property type="entry name" value="REC"/>
    <property type="match status" value="1"/>
</dbReference>
<dbReference type="GO" id="GO:0005829">
    <property type="term" value="C:cytosol"/>
    <property type="evidence" value="ECO:0007669"/>
    <property type="project" value="TreeGrafter"/>
</dbReference>
<dbReference type="PANTHER" id="PTHR48111:SF22">
    <property type="entry name" value="REGULATOR OF RPOS"/>
    <property type="match status" value="1"/>
</dbReference>
<evidence type="ECO:0000313" key="10">
    <source>
        <dbReference type="EMBL" id="PUE60842.1"/>
    </source>
</evidence>
<dbReference type="InterPro" id="IPR036388">
    <property type="entry name" value="WH-like_DNA-bd_sf"/>
</dbReference>
<evidence type="ECO:0008006" key="12">
    <source>
        <dbReference type="Google" id="ProtNLM"/>
    </source>
</evidence>
<feature type="DNA-binding region" description="OmpR/PhoB-type" evidence="7">
    <location>
        <begin position="124"/>
        <end position="224"/>
    </location>
</feature>
<dbReference type="EMBL" id="NESP01000001">
    <property type="protein sequence ID" value="PUE60842.1"/>
    <property type="molecule type" value="Genomic_DNA"/>
</dbReference>
<dbReference type="RefSeq" id="WP_108402902.1">
    <property type="nucleotide sequence ID" value="NZ_NESP01000001.1"/>
</dbReference>
<protein>
    <recommendedName>
        <fullName evidence="12">DNA-binding response regulator</fullName>
    </recommendedName>
</protein>
<keyword evidence="4 7" id="KW-0238">DNA-binding</keyword>
<evidence type="ECO:0000256" key="4">
    <source>
        <dbReference type="ARBA" id="ARBA00023125"/>
    </source>
</evidence>
<dbReference type="GO" id="GO:0006355">
    <property type="term" value="P:regulation of DNA-templated transcription"/>
    <property type="evidence" value="ECO:0007669"/>
    <property type="project" value="InterPro"/>
</dbReference>
<dbReference type="GO" id="GO:0032993">
    <property type="term" value="C:protein-DNA complex"/>
    <property type="evidence" value="ECO:0007669"/>
    <property type="project" value="TreeGrafter"/>
</dbReference>
<dbReference type="AlphaFoldDB" id="A0A315EXW0"/>
<accession>A0A315EXW0</accession>
<evidence type="ECO:0000259" key="9">
    <source>
        <dbReference type="PROSITE" id="PS51755"/>
    </source>
</evidence>
<evidence type="ECO:0000256" key="7">
    <source>
        <dbReference type="PROSITE-ProRule" id="PRU01091"/>
    </source>
</evidence>
<dbReference type="CDD" id="cd00383">
    <property type="entry name" value="trans_reg_C"/>
    <property type="match status" value="1"/>
</dbReference>
<feature type="domain" description="Response regulatory" evidence="8">
    <location>
        <begin position="2"/>
        <end position="116"/>
    </location>
</feature>
<feature type="domain" description="OmpR/PhoB-type" evidence="9">
    <location>
        <begin position="124"/>
        <end position="224"/>
    </location>
</feature>
<name>A0A315EXW0_9BURK</name>
<dbReference type="SUPFAM" id="SSF52172">
    <property type="entry name" value="CheY-like"/>
    <property type="match status" value="1"/>
</dbReference>